<protein>
    <submittedName>
        <fullName evidence="1">Uncharacterized protein</fullName>
    </submittedName>
</protein>
<dbReference type="AlphaFoldDB" id="A0A2H3AUG1"/>
<accession>A0A2H3AUG1</accession>
<name>A0A2H3AUG1_9AGAR</name>
<dbReference type="EMBL" id="KZ293467">
    <property type="protein sequence ID" value="PBK62335.1"/>
    <property type="molecule type" value="Genomic_DNA"/>
</dbReference>
<proteinExistence type="predicted"/>
<gene>
    <name evidence="1" type="ORF">ARMSODRAFT_864554</name>
</gene>
<evidence type="ECO:0000313" key="2">
    <source>
        <dbReference type="Proteomes" id="UP000218334"/>
    </source>
</evidence>
<evidence type="ECO:0000313" key="1">
    <source>
        <dbReference type="EMBL" id="PBK62335.1"/>
    </source>
</evidence>
<reference evidence="2" key="1">
    <citation type="journal article" date="2017" name="Nat. Ecol. Evol.">
        <title>Genome expansion and lineage-specific genetic innovations in the forest pathogenic fungi Armillaria.</title>
        <authorList>
            <person name="Sipos G."/>
            <person name="Prasanna A.N."/>
            <person name="Walter M.C."/>
            <person name="O'Connor E."/>
            <person name="Balint B."/>
            <person name="Krizsan K."/>
            <person name="Kiss B."/>
            <person name="Hess J."/>
            <person name="Varga T."/>
            <person name="Slot J."/>
            <person name="Riley R."/>
            <person name="Boka B."/>
            <person name="Rigling D."/>
            <person name="Barry K."/>
            <person name="Lee J."/>
            <person name="Mihaltcheva S."/>
            <person name="LaButti K."/>
            <person name="Lipzen A."/>
            <person name="Waldron R."/>
            <person name="Moloney N.M."/>
            <person name="Sperisen C."/>
            <person name="Kredics L."/>
            <person name="Vagvoelgyi C."/>
            <person name="Patrignani A."/>
            <person name="Fitzpatrick D."/>
            <person name="Nagy I."/>
            <person name="Doyle S."/>
            <person name="Anderson J.B."/>
            <person name="Grigoriev I.V."/>
            <person name="Gueldener U."/>
            <person name="Muensterkoetter M."/>
            <person name="Nagy L.G."/>
        </authorList>
    </citation>
    <scope>NUCLEOTIDE SEQUENCE [LARGE SCALE GENOMIC DNA]</scope>
    <source>
        <strain evidence="2">28-4</strain>
    </source>
</reference>
<feature type="non-terminal residue" evidence="1">
    <location>
        <position position="1"/>
    </location>
</feature>
<sequence>PEPDTSSEEEFVETGVCPGDVGILNDSGGLDFLFNIFKPAGHPRHGNNVPPHFVPLTVPNPNAPGPMRRTEGCLAHIVMSRHLSSSEKSGKASTVIHSSSLAAEGTYHYSTSKDHAATLSLPNSATRYDFMNIEKVKRYILQNWESWYDYATNPDYCGRFVPDKSLYLVTGCDKTKKWTTAV</sequence>
<organism evidence="1 2">
    <name type="scientific">Armillaria solidipes</name>
    <dbReference type="NCBI Taxonomy" id="1076256"/>
    <lineage>
        <taxon>Eukaryota</taxon>
        <taxon>Fungi</taxon>
        <taxon>Dikarya</taxon>
        <taxon>Basidiomycota</taxon>
        <taxon>Agaricomycotina</taxon>
        <taxon>Agaricomycetes</taxon>
        <taxon>Agaricomycetidae</taxon>
        <taxon>Agaricales</taxon>
        <taxon>Marasmiineae</taxon>
        <taxon>Physalacriaceae</taxon>
        <taxon>Armillaria</taxon>
    </lineage>
</organism>
<feature type="non-terminal residue" evidence="1">
    <location>
        <position position="182"/>
    </location>
</feature>
<keyword evidence="2" id="KW-1185">Reference proteome</keyword>
<dbReference type="Proteomes" id="UP000218334">
    <property type="component" value="Unassembled WGS sequence"/>
</dbReference>